<dbReference type="InterPro" id="IPR050177">
    <property type="entry name" value="Lipid_A_modif_metabolic_enz"/>
</dbReference>
<evidence type="ECO:0000313" key="8">
    <source>
        <dbReference type="Proteomes" id="UP000028545"/>
    </source>
</evidence>
<dbReference type="SUPFAM" id="SSF51735">
    <property type="entry name" value="NAD(P)-binding Rossmann-fold domains"/>
    <property type="match status" value="1"/>
</dbReference>
<dbReference type="PANTHER" id="PTHR43245:SF51">
    <property type="entry name" value="SHORT CHAIN DEHYDROGENASE_REDUCTASE FAMILY 42E, MEMBER 2"/>
    <property type="match status" value="1"/>
</dbReference>
<dbReference type="HOGENOM" id="CLU_440158_0_0_1"/>
<feature type="domain" description="Diels-Alderase N-terminal" evidence="6">
    <location>
        <begin position="41"/>
        <end position="233"/>
    </location>
</feature>
<evidence type="ECO:0000256" key="2">
    <source>
        <dbReference type="ARBA" id="ARBA00023002"/>
    </source>
</evidence>
<feature type="transmembrane region" description="Helical" evidence="3">
    <location>
        <begin position="536"/>
        <end position="556"/>
    </location>
</feature>
<dbReference type="PANTHER" id="PTHR43245">
    <property type="entry name" value="BIFUNCTIONAL POLYMYXIN RESISTANCE PROTEIN ARNA"/>
    <property type="match status" value="1"/>
</dbReference>
<dbReference type="OrthoDB" id="10058185at2759"/>
<dbReference type="InterPro" id="IPR036291">
    <property type="entry name" value="NAD(P)-bd_dom_sf"/>
</dbReference>
<dbReference type="RefSeq" id="XP_016641115.1">
    <property type="nucleotide sequence ID" value="XM_016789288.1"/>
</dbReference>
<reference evidence="7 8" key="1">
    <citation type="journal article" date="2014" name="Genome Announc.">
        <title>Draft genome sequence of the pathogenic fungus Scedosporium apiospermum.</title>
        <authorList>
            <person name="Vandeputte P."/>
            <person name="Ghamrawi S."/>
            <person name="Rechenmann M."/>
            <person name="Iltis A."/>
            <person name="Giraud S."/>
            <person name="Fleury M."/>
            <person name="Thornton C."/>
            <person name="Delhaes L."/>
            <person name="Meyer W."/>
            <person name="Papon N."/>
            <person name="Bouchara J.P."/>
        </authorList>
    </citation>
    <scope>NUCLEOTIDE SEQUENCE [LARGE SCALE GENOMIC DNA]</scope>
    <source>
        <strain evidence="7 8">IHEM 14462</strain>
    </source>
</reference>
<dbReference type="InterPro" id="IPR002225">
    <property type="entry name" value="3Beta_OHSteriod_DH/Estase"/>
</dbReference>
<dbReference type="InterPro" id="IPR056402">
    <property type="entry name" value="DA_N"/>
</dbReference>
<accession>A0A084G1V4</accession>
<keyword evidence="3" id="KW-1133">Transmembrane helix</keyword>
<keyword evidence="4" id="KW-0732">Signal</keyword>
<comment type="similarity">
    <text evidence="1">Belongs to the 3-beta-HSD family.</text>
</comment>
<organism evidence="7 8">
    <name type="scientific">Pseudallescheria apiosperma</name>
    <name type="common">Scedosporium apiospermum</name>
    <dbReference type="NCBI Taxonomy" id="563466"/>
    <lineage>
        <taxon>Eukaryota</taxon>
        <taxon>Fungi</taxon>
        <taxon>Dikarya</taxon>
        <taxon>Ascomycota</taxon>
        <taxon>Pezizomycotina</taxon>
        <taxon>Sordariomycetes</taxon>
        <taxon>Hypocreomycetidae</taxon>
        <taxon>Microascales</taxon>
        <taxon>Microascaceae</taxon>
        <taxon>Scedosporium</taxon>
    </lineage>
</organism>
<dbReference type="GeneID" id="27726490"/>
<name>A0A084G1V4_PSEDA</name>
<sequence length="621" mass="68278">MMIIKGALLLWFLMAARVARAGYGTGSANIFSTGTSWAETSTCAGNLDAPKFTPRAANEATYDWYMTTTSAGGGRRLPLANIGFENVLGGHSESLPLRPILHHNEWMFANGSVYCLEAVATGGATIVVDENGIYANWEGTGFSYTETRLDKPGAEYLVTIGNADIDVHDTIHLKSRAPTHIPCSLNKPGQTLQMMPNVFWANALPDADVTTDLTIHGSPLTTTDGVGYYEETWGDAPLLVSKLVPTNARQSAGSLIPTMASLSPILVVGGCGFVGHHIIREVFEQDSSASISVLDLRTDANRDPRVTYYSGDITQKSQVEMVFAKVKPKTVFHTVSPHPLQVNHDLLDKVNITGTQNLVECAQRAGTVAFVYTSSTSIIHDHYVPLRDANEEAPVIYRPQQPEHYAHTKAVAETLVLNANRVGGLLTASIRPTTIHGEGDLLVTANLCRNAYTRKARFQFGDGKNLMDITYVGNVAYAEVLAAKALVAASSSPPLPESQRVEGEAFFVRNDERYPFWEINRMAARMAGYPVAEEDIWAIPLWLVMAGAFLVQWLVWGLTLGKKEPLLTTRVVRLITIERTFSIDKIKERLGYRPRVSTEEGLQRAVNWYMQEVYAKKDKTK</sequence>
<dbReference type="Proteomes" id="UP000028545">
    <property type="component" value="Unassembled WGS sequence"/>
</dbReference>
<evidence type="ECO:0000259" key="5">
    <source>
        <dbReference type="Pfam" id="PF01073"/>
    </source>
</evidence>
<evidence type="ECO:0000313" key="7">
    <source>
        <dbReference type="EMBL" id="KEZ41316.1"/>
    </source>
</evidence>
<evidence type="ECO:0000256" key="4">
    <source>
        <dbReference type="SAM" id="SignalP"/>
    </source>
</evidence>
<keyword evidence="3" id="KW-0812">Transmembrane</keyword>
<keyword evidence="2" id="KW-0560">Oxidoreductase</keyword>
<dbReference type="SUPFAM" id="SSF159245">
    <property type="entry name" value="AttH-like"/>
    <property type="match status" value="1"/>
</dbReference>
<dbReference type="GO" id="GO:0006694">
    <property type="term" value="P:steroid biosynthetic process"/>
    <property type="evidence" value="ECO:0007669"/>
    <property type="project" value="InterPro"/>
</dbReference>
<dbReference type="Pfam" id="PF01073">
    <property type="entry name" value="3Beta_HSD"/>
    <property type="match status" value="1"/>
</dbReference>
<protein>
    <submittedName>
        <fullName evidence="7">Uncharacterized protein</fullName>
    </submittedName>
</protein>
<keyword evidence="3" id="KW-0472">Membrane</keyword>
<proteinExistence type="inferred from homology"/>
<feature type="domain" description="3-beta hydroxysteroid dehydrogenase/isomerase" evidence="5">
    <location>
        <begin position="266"/>
        <end position="531"/>
    </location>
</feature>
<evidence type="ECO:0000256" key="1">
    <source>
        <dbReference type="ARBA" id="ARBA00009219"/>
    </source>
</evidence>
<feature type="chain" id="PRO_5001775108" evidence="4">
    <location>
        <begin position="22"/>
        <end position="621"/>
    </location>
</feature>
<dbReference type="Pfam" id="PF24137">
    <property type="entry name" value="DA_N"/>
    <property type="match status" value="1"/>
</dbReference>
<dbReference type="KEGG" id="sapo:SAPIO_CDS7418"/>
<evidence type="ECO:0000259" key="6">
    <source>
        <dbReference type="Pfam" id="PF24137"/>
    </source>
</evidence>
<dbReference type="GO" id="GO:0016616">
    <property type="term" value="F:oxidoreductase activity, acting on the CH-OH group of donors, NAD or NADP as acceptor"/>
    <property type="evidence" value="ECO:0007669"/>
    <property type="project" value="InterPro"/>
</dbReference>
<gene>
    <name evidence="7" type="ORF">SAPIO_CDS7418</name>
</gene>
<feature type="signal peptide" evidence="4">
    <location>
        <begin position="1"/>
        <end position="21"/>
    </location>
</feature>
<comment type="caution">
    <text evidence="7">The sequence shown here is derived from an EMBL/GenBank/DDBJ whole genome shotgun (WGS) entry which is preliminary data.</text>
</comment>
<dbReference type="VEuPathDB" id="FungiDB:SAPIO_CDS7418"/>
<dbReference type="EMBL" id="JOWA01000110">
    <property type="protein sequence ID" value="KEZ41316.1"/>
    <property type="molecule type" value="Genomic_DNA"/>
</dbReference>
<dbReference type="Gene3D" id="3.40.50.720">
    <property type="entry name" value="NAD(P)-binding Rossmann-like Domain"/>
    <property type="match status" value="1"/>
</dbReference>
<keyword evidence="8" id="KW-1185">Reference proteome</keyword>
<dbReference type="AlphaFoldDB" id="A0A084G1V4"/>
<evidence type="ECO:0000256" key="3">
    <source>
        <dbReference type="SAM" id="Phobius"/>
    </source>
</evidence>